<keyword evidence="13" id="KW-1015">Disulfide bond</keyword>
<sequence>MISINVPLSANQIEGQVVEPQDKVIYRFRAPMLTRDDLPCVTYTYHSAVDPVRDINTGLVGPLVVCKRGQLPKQGRGNSNRRRRRSWYENHQHVYLNFFTVDENLSWYLQENVDTFTTDPASVDVNDAGFRGSNRRHAINGRMFGNLEGLSFCRGDDVAWHVFGVGGQFDLHGVNFQGQTLEVMGNNVNAKVIIPGTALTMTSTPDSVGNWSIACRTNFHFLTGMTAKYEVEDCGSEPADPQPLMGVTRRYYVAAEEVLWDYAPLKRDLVTGENFTDDSQSGYIFFKNDDQFIGSTYRKAVYVEYTDDTFTTVKPRGASEKHLGILGPVIKAEVGDVIEVVFLNNASRPYSMHPEGVQYDKDNEGAKYADGATPSAGDSVGPGQRFTYRWRVPERSGPGKNDPSCIAWMYYSSVNSVRDMSSGLVGPLLVCEQNTLDQQDSIGQNTLQQQNSIGMPGASRRDADREFWMLYFVFDENLSWYLEDNVRDFAPQRADLKDPDFQLSNRMNAINGLIFGNVPGLVMVEGDVVAWYLLGLGSSFDYHPVHFHGQTFTYRTDRSRRGDVLEVFPSTSAAVEMLCDNPGTWIVHCHFADHVKSGMEATYTILPQNN</sequence>
<keyword evidence="7" id="KW-0732">Signal</keyword>
<dbReference type="InterPro" id="IPR011707">
    <property type="entry name" value="Cu-oxidase-like_N"/>
</dbReference>
<keyword evidence="5" id="KW-0812">Transmembrane</keyword>
<evidence type="ECO:0000256" key="2">
    <source>
        <dbReference type="ARBA" id="ARBA00004167"/>
    </source>
</evidence>
<comment type="subcellular location">
    <subcellularLocation>
        <location evidence="2">Membrane</location>
        <topology evidence="2">Single-pass membrane protein</topology>
    </subcellularLocation>
</comment>
<gene>
    <name evidence="17" type="ORF">BaRGS_00014488</name>
</gene>
<keyword evidence="8" id="KW-0677">Repeat</keyword>
<dbReference type="FunFam" id="2.60.40.420:FF:000002">
    <property type="entry name" value="Hephaestin like 1"/>
    <property type="match status" value="1"/>
</dbReference>
<dbReference type="Pfam" id="PF07732">
    <property type="entry name" value="Cu-oxidase_3"/>
    <property type="match status" value="1"/>
</dbReference>
<dbReference type="GO" id="GO:0006811">
    <property type="term" value="P:monoatomic ion transport"/>
    <property type="evidence" value="ECO:0007669"/>
    <property type="project" value="UniProtKB-KW"/>
</dbReference>
<dbReference type="InterPro" id="IPR033138">
    <property type="entry name" value="Cu_oxidase_CS"/>
</dbReference>
<dbReference type="GO" id="GO:0016020">
    <property type="term" value="C:membrane"/>
    <property type="evidence" value="ECO:0007669"/>
    <property type="project" value="UniProtKB-SubCell"/>
</dbReference>
<evidence type="ECO:0000256" key="4">
    <source>
        <dbReference type="ARBA" id="ARBA00022448"/>
    </source>
</evidence>
<comment type="similarity">
    <text evidence="3">Belongs to the multicopper oxidase family.</text>
</comment>
<dbReference type="CDD" id="cd04200">
    <property type="entry name" value="CuRO_2_ceruloplasmin_like"/>
    <property type="match status" value="1"/>
</dbReference>
<dbReference type="Gene3D" id="2.60.40.420">
    <property type="entry name" value="Cupredoxins - blue copper proteins"/>
    <property type="match status" value="3"/>
</dbReference>
<dbReference type="PANTHER" id="PTHR11709:SF504">
    <property type="entry name" value="PLASTOCYANIN-LIKE DOMAIN-CONTAINING PROTEIN"/>
    <property type="match status" value="1"/>
</dbReference>
<evidence type="ECO:0000259" key="16">
    <source>
        <dbReference type="Pfam" id="PF07732"/>
    </source>
</evidence>
<keyword evidence="9" id="KW-1133">Transmembrane helix</keyword>
<dbReference type="InterPro" id="IPR008972">
    <property type="entry name" value="Cupredoxin"/>
</dbReference>
<evidence type="ECO:0000256" key="8">
    <source>
        <dbReference type="ARBA" id="ARBA00022737"/>
    </source>
</evidence>
<dbReference type="PROSITE" id="PS00080">
    <property type="entry name" value="MULTICOPPER_OXIDASE2"/>
    <property type="match status" value="1"/>
</dbReference>
<dbReference type="EMBL" id="JACVVK020000085">
    <property type="protein sequence ID" value="KAK7494206.1"/>
    <property type="molecule type" value="Genomic_DNA"/>
</dbReference>
<dbReference type="InterPro" id="IPR002355">
    <property type="entry name" value="Cu_oxidase_Cu_BS"/>
</dbReference>
<dbReference type="InterPro" id="IPR045087">
    <property type="entry name" value="Cu-oxidase_fam"/>
</dbReference>
<evidence type="ECO:0000256" key="13">
    <source>
        <dbReference type="ARBA" id="ARBA00023157"/>
    </source>
</evidence>
<dbReference type="GO" id="GO:0046872">
    <property type="term" value="F:metal ion binding"/>
    <property type="evidence" value="ECO:0007669"/>
    <property type="project" value="UniProtKB-KW"/>
</dbReference>
<comment type="cofactor">
    <cofactor evidence="1">
        <name>Cu cation</name>
        <dbReference type="ChEBI" id="CHEBI:23378"/>
    </cofactor>
</comment>
<keyword evidence="12" id="KW-0472">Membrane</keyword>
<accession>A0ABD0L4I5</accession>
<keyword evidence="18" id="KW-1185">Reference proteome</keyword>
<dbReference type="PROSITE" id="PS00079">
    <property type="entry name" value="MULTICOPPER_OXIDASE1"/>
    <property type="match status" value="2"/>
</dbReference>
<evidence type="ECO:0000256" key="5">
    <source>
        <dbReference type="ARBA" id="ARBA00022692"/>
    </source>
</evidence>
<keyword evidence="6" id="KW-0479">Metal-binding</keyword>
<evidence type="ECO:0000256" key="10">
    <source>
        <dbReference type="ARBA" id="ARBA00023002"/>
    </source>
</evidence>
<dbReference type="SUPFAM" id="SSF49503">
    <property type="entry name" value="Cupredoxins"/>
    <property type="match status" value="4"/>
</dbReference>
<evidence type="ECO:0000256" key="3">
    <source>
        <dbReference type="ARBA" id="ARBA00010609"/>
    </source>
</evidence>
<evidence type="ECO:0000256" key="7">
    <source>
        <dbReference type="ARBA" id="ARBA00022729"/>
    </source>
</evidence>
<protein>
    <submittedName>
        <fullName evidence="17">Uncharacterized protein</fullName>
    </submittedName>
</protein>
<proteinExistence type="inferred from homology"/>
<evidence type="ECO:0000313" key="17">
    <source>
        <dbReference type="EMBL" id="KAK7494206.1"/>
    </source>
</evidence>
<evidence type="ECO:0000256" key="1">
    <source>
        <dbReference type="ARBA" id="ARBA00001935"/>
    </source>
</evidence>
<keyword evidence="14" id="KW-0325">Glycoprotein</keyword>
<dbReference type="Pfam" id="PF07731">
    <property type="entry name" value="Cu-oxidase_2"/>
    <property type="match status" value="1"/>
</dbReference>
<organism evidence="17 18">
    <name type="scientific">Batillaria attramentaria</name>
    <dbReference type="NCBI Taxonomy" id="370345"/>
    <lineage>
        <taxon>Eukaryota</taxon>
        <taxon>Metazoa</taxon>
        <taxon>Spiralia</taxon>
        <taxon>Lophotrochozoa</taxon>
        <taxon>Mollusca</taxon>
        <taxon>Gastropoda</taxon>
        <taxon>Caenogastropoda</taxon>
        <taxon>Sorbeoconcha</taxon>
        <taxon>Cerithioidea</taxon>
        <taxon>Batillariidae</taxon>
        <taxon>Batillaria</taxon>
    </lineage>
</organism>
<keyword evidence="11" id="KW-0406">Ion transport</keyword>
<evidence type="ECO:0000256" key="14">
    <source>
        <dbReference type="ARBA" id="ARBA00023180"/>
    </source>
</evidence>
<evidence type="ECO:0000256" key="11">
    <source>
        <dbReference type="ARBA" id="ARBA00023065"/>
    </source>
</evidence>
<keyword evidence="10" id="KW-0560">Oxidoreductase</keyword>
<evidence type="ECO:0000256" key="12">
    <source>
        <dbReference type="ARBA" id="ARBA00023136"/>
    </source>
</evidence>
<evidence type="ECO:0000256" key="6">
    <source>
        <dbReference type="ARBA" id="ARBA00022723"/>
    </source>
</evidence>
<dbReference type="Proteomes" id="UP001519460">
    <property type="component" value="Unassembled WGS sequence"/>
</dbReference>
<reference evidence="17 18" key="1">
    <citation type="journal article" date="2023" name="Sci. Data">
        <title>Genome assembly of the Korean intertidal mud-creeper Batillaria attramentaria.</title>
        <authorList>
            <person name="Patra A.K."/>
            <person name="Ho P.T."/>
            <person name="Jun S."/>
            <person name="Lee S.J."/>
            <person name="Kim Y."/>
            <person name="Won Y.J."/>
        </authorList>
    </citation>
    <scope>NUCLEOTIDE SEQUENCE [LARGE SCALE GENOMIC DNA]</scope>
    <source>
        <strain evidence="17">Wonlab-2016</strain>
    </source>
</reference>
<evidence type="ECO:0000256" key="9">
    <source>
        <dbReference type="ARBA" id="ARBA00022989"/>
    </source>
</evidence>
<dbReference type="InterPro" id="IPR011706">
    <property type="entry name" value="Cu-oxidase_C"/>
</dbReference>
<comment type="caution">
    <text evidence="17">The sequence shown here is derived from an EMBL/GenBank/DDBJ whole genome shotgun (WGS) entry which is preliminary data.</text>
</comment>
<dbReference type="AlphaFoldDB" id="A0ABD0L4I5"/>
<evidence type="ECO:0000313" key="18">
    <source>
        <dbReference type="Proteomes" id="UP001519460"/>
    </source>
</evidence>
<dbReference type="PANTHER" id="PTHR11709">
    <property type="entry name" value="MULTI-COPPER OXIDASE"/>
    <property type="match status" value="1"/>
</dbReference>
<feature type="domain" description="Plastocyanin-like" evidence="15">
    <location>
        <begin position="491"/>
        <end position="607"/>
    </location>
</feature>
<name>A0ABD0L4I5_9CAEN</name>
<evidence type="ECO:0000259" key="15">
    <source>
        <dbReference type="Pfam" id="PF07731"/>
    </source>
</evidence>
<dbReference type="GO" id="GO:0016491">
    <property type="term" value="F:oxidoreductase activity"/>
    <property type="evidence" value="ECO:0007669"/>
    <property type="project" value="UniProtKB-KW"/>
</dbReference>
<feature type="domain" description="Plastocyanin-like" evidence="16">
    <location>
        <begin position="325"/>
        <end position="433"/>
    </location>
</feature>
<keyword evidence="4" id="KW-0813">Transport</keyword>